<reference evidence="4" key="1">
    <citation type="submission" date="2016-01" db="EMBL/GenBank/DDBJ databases">
        <authorList>
            <person name="Peeters C."/>
        </authorList>
    </citation>
    <scope>NUCLEOTIDE SEQUENCE [LARGE SCALE GENOMIC DNA]</scope>
    <source>
        <strain evidence="4">LMG 29317</strain>
    </source>
</reference>
<accession>A0A158KVJ1</accession>
<protein>
    <submittedName>
        <fullName evidence="4">Response regulator receiver protein</fullName>
    </submittedName>
</protein>
<dbReference type="EMBL" id="FCOM02000054">
    <property type="protein sequence ID" value="SAL84759.1"/>
    <property type="molecule type" value="Genomic_DNA"/>
</dbReference>
<dbReference type="Proteomes" id="UP000055019">
    <property type="component" value="Unassembled WGS sequence"/>
</dbReference>
<dbReference type="InterPro" id="IPR011006">
    <property type="entry name" value="CheY-like_superfamily"/>
</dbReference>
<sequence>MRTANGCFSALQVVESWAPDIILLDIMMPEHDGFFTARALRRLSRDDFAIIAYTANDQDFVRSSGDVTLFDAYCQKAISPTYLLGLMEGLYSREAM</sequence>
<dbReference type="SUPFAM" id="SSF52172">
    <property type="entry name" value="CheY-like"/>
    <property type="match status" value="1"/>
</dbReference>
<dbReference type="GO" id="GO:0000160">
    <property type="term" value="P:phosphorelay signal transduction system"/>
    <property type="evidence" value="ECO:0007669"/>
    <property type="project" value="InterPro"/>
</dbReference>
<dbReference type="PANTHER" id="PTHR44591:SF3">
    <property type="entry name" value="RESPONSE REGULATORY DOMAIN-CONTAINING PROTEIN"/>
    <property type="match status" value="1"/>
</dbReference>
<proteinExistence type="predicted"/>
<evidence type="ECO:0000256" key="2">
    <source>
        <dbReference type="PROSITE-ProRule" id="PRU00169"/>
    </source>
</evidence>
<organism evidence="4 5">
    <name type="scientific">Caballeronia arvi</name>
    <dbReference type="NCBI Taxonomy" id="1777135"/>
    <lineage>
        <taxon>Bacteria</taxon>
        <taxon>Pseudomonadati</taxon>
        <taxon>Pseudomonadota</taxon>
        <taxon>Betaproteobacteria</taxon>
        <taxon>Burkholderiales</taxon>
        <taxon>Burkholderiaceae</taxon>
        <taxon>Caballeronia</taxon>
    </lineage>
</organism>
<keyword evidence="5" id="KW-1185">Reference proteome</keyword>
<dbReference type="Gene3D" id="3.40.50.2300">
    <property type="match status" value="1"/>
</dbReference>
<dbReference type="PROSITE" id="PS50110">
    <property type="entry name" value="RESPONSE_REGULATORY"/>
    <property type="match status" value="1"/>
</dbReference>
<feature type="domain" description="Response regulatory" evidence="3">
    <location>
        <begin position="1"/>
        <end position="91"/>
    </location>
</feature>
<evidence type="ECO:0000259" key="3">
    <source>
        <dbReference type="PROSITE" id="PS50110"/>
    </source>
</evidence>
<gene>
    <name evidence="4" type="ORF">AWB74_07051</name>
</gene>
<dbReference type="InterPro" id="IPR001789">
    <property type="entry name" value="Sig_transdc_resp-reg_receiver"/>
</dbReference>
<name>A0A158KVJ1_9BURK</name>
<dbReference type="PANTHER" id="PTHR44591">
    <property type="entry name" value="STRESS RESPONSE REGULATOR PROTEIN 1"/>
    <property type="match status" value="1"/>
</dbReference>
<keyword evidence="1 2" id="KW-0597">Phosphoprotein</keyword>
<evidence type="ECO:0000313" key="4">
    <source>
        <dbReference type="EMBL" id="SAL84759.1"/>
    </source>
</evidence>
<comment type="caution">
    <text evidence="4">The sequence shown here is derived from an EMBL/GenBank/DDBJ whole genome shotgun (WGS) entry which is preliminary data.</text>
</comment>
<evidence type="ECO:0000313" key="5">
    <source>
        <dbReference type="Proteomes" id="UP000055019"/>
    </source>
</evidence>
<dbReference type="Pfam" id="PF00072">
    <property type="entry name" value="Response_reg"/>
    <property type="match status" value="1"/>
</dbReference>
<dbReference type="AlphaFoldDB" id="A0A158KVJ1"/>
<feature type="modified residue" description="4-aspartylphosphate" evidence="2">
    <location>
        <position position="25"/>
    </location>
</feature>
<evidence type="ECO:0000256" key="1">
    <source>
        <dbReference type="ARBA" id="ARBA00022553"/>
    </source>
</evidence>
<dbReference type="InterPro" id="IPR050595">
    <property type="entry name" value="Bact_response_regulator"/>
</dbReference>